<accession>A0A6M8HSD6</accession>
<dbReference type="GO" id="GO:0044780">
    <property type="term" value="P:bacterial-type flagellum assembly"/>
    <property type="evidence" value="ECO:0007669"/>
    <property type="project" value="InterPro"/>
</dbReference>
<organism evidence="1 2">
    <name type="scientific">Lichenicola cladoniae</name>
    <dbReference type="NCBI Taxonomy" id="1484109"/>
    <lineage>
        <taxon>Bacteria</taxon>
        <taxon>Pseudomonadati</taxon>
        <taxon>Pseudomonadota</taxon>
        <taxon>Alphaproteobacteria</taxon>
        <taxon>Acetobacterales</taxon>
        <taxon>Acetobacteraceae</taxon>
        <taxon>Lichenicola</taxon>
    </lineage>
</organism>
<evidence type="ECO:0000313" key="2">
    <source>
        <dbReference type="Proteomes" id="UP000500767"/>
    </source>
</evidence>
<gene>
    <name evidence="1" type="ORF">HN018_14690</name>
</gene>
<dbReference type="EMBL" id="CP053708">
    <property type="protein sequence ID" value="QKE91127.1"/>
    <property type="molecule type" value="Genomic_DNA"/>
</dbReference>
<name>A0A6M8HSD6_9PROT</name>
<dbReference type="KEGG" id="lck:HN018_14690"/>
<protein>
    <recommendedName>
        <fullName evidence="3">Flagellar protein FlgN</fullName>
    </recommendedName>
</protein>
<evidence type="ECO:0000313" key="1">
    <source>
        <dbReference type="EMBL" id="QKE91127.1"/>
    </source>
</evidence>
<proteinExistence type="predicted"/>
<dbReference type="RefSeq" id="WP_171833351.1">
    <property type="nucleotide sequence ID" value="NZ_CP053708.1"/>
</dbReference>
<dbReference type="Proteomes" id="UP000500767">
    <property type="component" value="Chromosome"/>
</dbReference>
<reference evidence="1 2" key="1">
    <citation type="journal article" date="2014" name="World J. Microbiol. Biotechnol.">
        <title>Biodiversity and physiological characteristics of Antarctic and Arctic lichens-associated bacteria.</title>
        <authorList>
            <person name="Lee Y.M."/>
            <person name="Kim E.H."/>
            <person name="Lee H.K."/>
            <person name="Hong S.G."/>
        </authorList>
    </citation>
    <scope>NUCLEOTIDE SEQUENCE [LARGE SCALE GENOMIC DNA]</scope>
    <source>
        <strain evidence="1 2">PAMC 26569</strain>
    </source>
</reference>
<dbReference type="SUPFAM" id="SSF140566">
    <property type="entry name" value="FlgN-like"/>
    <property type="match status" value="1"/>
</dbReference>
<dbReference type="InterPro" id="IPR036679">
    <property type="entry name" value="FlgN-like_sf"/>
</dbReference>
<keyword evidence="2" id="KW-1185">Reference proteome</keyword>
<dbReference type="AlphaFoldDB" id="A0A6M8HSD6"/>
<sequence length="130" mass="13687">MRTEVAAAADRLATVLTCENAALASLDFSAVGGFIDEKRSALEALAAFARDRTALPTERQPPADLALAERLQTLAATNKHLLEQAMTVQNRIMAVLAEAARHAQLPETYGARGRQSGVGSAGAFALVVRA</sequence>
<evidence type="ECO:0008006" key="3">
    <source>
        <dbReference type="Google" id="ProtNLM"/>
    </source>
</evidence>